<dbReference type="PROSITE" id="PS51286">
    <property type="entry name" value="RAP"/>
    <property type="match status" value="1"/>
</dbReference>
<dbReference type="InParanoid" id="A0A7E5X3X6"/>
<keyword evidence="3" id="KW-0418">Kinase</keyword>
<dbReference type="KEGG" id="tnl:113508329"/>
<dbReference type="GO" id="GO:0016301">
    <property type="term" value="F:kinase activity"/>
    <property type="evidence" value="ECO:0007669"/>
    <property type="project" value="UniProtKB-KW"/>
</dbReference>
<protein>
    <submittedName>
        <fullName evidence="3">FAST kinase domain-containing protein 5, mitochondrial</fullName>
    </submittedName>
</protein>
<proteinExistence type="predicted"/>
<dbReference type="OrthoDB" id="10064757at2759"/>
<dbReference type="GeneID" id="113508329"/>
<organism evidence="2 3">
    <name type="scientific">Trichoplusia ni</name>
    <name type="common">Cabbage looper</name>
    <dbReference type="NCBI Taxonomy" id="7111"/>
    <lineage>
        <taxon>Eukaryota</taxon>
        <taxon>Metazoa</taxon>
        <taxon>Ecdysozoa</taxon>
        <taxon>Arthropoda</taxon>
        <taxon>Hexapoda</taxon>
        <taxon>Insecta</taxon>
        <taxon>Pterygota</taxon>
        <taxon>Neoptera</taxon>
        <taxon>Endopterygota</taxon>
        <taxon>Lepidoptera</taxon>
        <taxon>Glossata</taxon>
        <taxon>Ditrysia</taxon>
        <taxon>Noctuoidea</taxon>
        <taxon>Noctuidae</taxon>
        <taxon>Plusiinae</taxon>
        <taxon>Trichoplusia</taxon>
    </lineage>
</organism>
<sequence>MSIFGRITRNLIYPNYSKSIISTNLVNRLRKCSRNIYCSSNMCGKMYQEFENKYAYNILETKGYTISLDTCTANSNLNEEQFQEMVQSDWSKKSHTEIFEAFPKLGEYCFQNNLCISNTMFDNYIDCLTDHIQLATDKELKDLFYALNKWPETKSIRTRNIIEVWVALDDECIKRMKEWSHTEVLSYVALFYMLNVSRNSDFTTKSLNKLASKAKQLTAEELIQTLFFIGISRRSPFDMHNLEIELNNRFTQFSIEELAIMSMGFFKSKTPIRDSDLALKIVNSVIQHSKEIHEVSLAALLKIIRYSTKIPLDNRIHRLLDTLQDEVPRLSVMCNVHLALVGTSTLNLHEECLTTIAETVNKSIEKARIKDLERLVLSYGTFNLKPKTKECFFTKVINELRKPERINEINAHGRSFACCVAYLGILGIYPTDLINKVLSEIFLENTYGKQVYYYGREVLALNNFAELFCQDTQMNLLDKKAVKIMAKRYTDYIPREDFKKQYNITEKMVLDVMKILKDRRGGEEFVIGDHLLPHHQRGDIIICNDHNGSPLPVIDMFPPKDFGILRKPPDSKQWIVLVIAGRNALIYNTDTATGLFNSKVKELEALGYNAILVPWSLYSKLETAAEKADFLNDLIEKSVKKRNIKSKNYQVFYFN</sequence>
<evidence type="ECO:0000259" key="1">
    <source>
        <dbReference type="PROSITE" id="PS51286"/>
    </source>
</evidence>
<dbReference type="FunCoup" id="A0A7E5X3X6">
    <property type="interactions" value="616"/>
</dbReference>
<accession>A0A7E5X3X6</accession>
<evidence type="ECO:0000313" key="3">
    <source>
        <dbReference type="RefSeq" id="XP_026747096.1"/>
    </source>
</evidence>
<keyword evidence="3" id="KW-0808">Transferase</keyword>
<name>A0A7E5X3X6_TRINI</name>
<evidence type="ECO:0000313" key="2">
    <source>
        <dbReference type="Proteomes" id="UP000322000"/>
    </source>
</evidence>
<dbReference type="Proteomes" id="UP000322000">
    <property type="component" value="Chromosome 2"/>
</dbReference>
<dbReference type="InterPro" id="IPR013584">
    <property type="entry name" value="RAP"/>
</dbReference>
<gene>
    <name evidence="3" type="primary">LOC113508329</name>
</gene>
<keyword evidence="2" id="KW-1185">Reference proteome</keyword>
<dbReference type="RefSeq" id="XP_026747096.1">
    <property type="nucleotide sequence ID" value="XM_026891295.1"/>
</dbReference>
<dbReference type="AlphaFoldDB" id="A0A7E5X3X6"/>
<feature type="domain" description="RAP" evidence="1">
    <location>
        <begin position="575"/>
        <end position="633"/>
    </location>
</feature>
<reference evidence="3" key="1">
    <citation type="submission" date="2025-08" db="UniProtKB">
        <authorList>
            <consortium name="RefSeq"/>
        </authorList>
    </citation>
    <scope>IDENTIFICATION</scope>
</reference>